<dbReference type="PANTHER" id="PTHR47403">
    <property type="entry name" value="LOC100145250 PROTEIN"/>
    <property type="match status" value="1"/>
</dbReference>
<feature type="domain" description="Histidine N-acetyltransferase C-terminal" evidence="1">
    <location>
        <begin position="115"/>
        <end position="208"/>
    </location>
</feature>
<sequence length="258" mass="29743">MNLKRTFHIIRRTLQIASKIKQYDAVDTKRITFQRVKVDDYYKVLSIRSPDDVYEGYDYLPDRFHKLISSSSIEGYAASIDNKLDVTAYHVKSHREILKNNATGTNNNNNTIFPVHLKEVFKSEKTSSELFPEGRMLCFYVPYKLKDSNIPLIYSQGTKVLGSFTEGSLLVTARTSFQCSKGHVFVLDVYGTLNNTFVKHLLQHFRHVDLRFVNEPMEINVHCMDSGNQYITDAMSQLDIQKDESFQDVHHVATADMN</sequence>
<evidence type="ECO:0000313" key="2">
    <source>
        <dbReference type="EMBL" id="CAG2232119.1"/>
    </source>
</evidence>
<dbReference type="InterPro" id="IPR056483">
    <property type="entry name" value="Hisat_C"/>
</dbReference>
<gene>
    <name evidence="2" type="ORF">MEDL_44887</name>
</gene>
<dbReference type="AlphaFoldDB" id="A0A8S3TF65"/>
<dbReference type="PANTHER" id="PTHR47403:SF6">
    <property type="entry name" value="N-ACETYLTRANSFERASE DOMAIN-CONTAINING PROTEIN"/>
    <property type="match status" value="1"/>
</dbReference>
<dbReference type="OrthoDB" id="6105923at2759"/>
<organism evidence="2 3">
    <name type="scientific">Mytilus edulis</name>
    <name type="common">Blue mussel</name>
    <dbReference type="NCBI Taxonomy" id="6550"/>
    <lineage>
        <taxon>Eukaryota</taxon>
        <taxon>Metazoa</taxon>
        <taxon>Spiralia</taxon>
        <taxon>Lophotrochozoa</taxon>
        <taxon>Mollusca</taxon>
        <taxon>Bivalvia</taxon>
        <taxon>Autobranchia</taxon>
        <taxon>Pteriomorphia</taxon>
        <taxon>Mytilida</taxon>
        <taxon>Mytiloidea</taxon>
        <taxon>Mytilidae</taxon>
        <taxon>Mytilinae</taxon>
        <taxon>Mytilus</taxon>
    </lineage>
</organism>
<dbReference type="Proteomes" id="UP000683360">
    <property type="component" value="Unassembled WGS sequence"/>
</dbReference>
<evidence type="ECO:0000259" key="1">
    <source>
        <dbReference type="Pfam" id="PF24066"/>
    </source>
</evidence>
<name>A0A8S3TF65_MYTED</name>
<proteinExistence type="predicted"/>
<evidence type="ECO:0000313" key="3">
    <source>
        <dbReference type="Proteomes" id="UP000683360"/>
    </source>
</evidence>
<keyword evidence="3" id="KW-1185">Reference proteome</keyword>
<comment type="caution">
    <text evidence="2">The sequence shown here is derived from an EMBL/GenBank/DDBJ whole genome shotgun (WGS) entry which is preliminary data.</text>
</comment>
<accession>A0A8S3TF65</accession>
<dbReference type="Pfam" id="PF24066">
    <property type="entry name" value="Hisat_C"/>
    <property type="match status" value="1"/>
</dbReference>
<dbReference type="EMBL" id="CAJPWZ010002165">
    <property type="protein sequence ID" value="CAG2232119.1"/>
    <property type="molecule type" value="Genomic_DNA"/>
</dbReference>
<reference evidence="2" key="1">
    <citation type="submission" date="2021-03" db="EMBL/GenBank/DDBJ databases">
        <authorList>
            <person name="Bekaert M."/>
        </authorList>
    </citation>
    <scope>NUCLEOTIDE SEQUENCE</scope>
</reference>
<protein>
    <recommendedName>
        <fullName evidence="1">Histidine N-acetyltransferase C-terminal domain-containing protein</fullName>
    </recommendedName>
</protein>